<name>A0ABQ5CFH9_9ASTR</name>
<protein>
    <submittedName>
        <fullName evidence="4">Reverse transcriptase domain-containing protein</fullName>
    </submittedName>
</protein>
<evidence type="ECO:0000313" key="4">
    <source>
        <dbReference type="EMBL" id="GJT25282.1"/>
    </source>
</evidence>
<dbReference type="PROSITE" id="PS50158">
    <property type="entry name" value="ZF_CCHC"/>
    <property type="match status" value="1"/>
</dbReference>
<dbReference type="InterPro" id="IPR053134">
    <property type="entry name" value="RNA-dir_DNA_polymerase"/>
</dbReference>
<keyword evidence="1" id="KW-0862">Zinc</keyword>
<dbReference type="Gene3D" id="4.10.60.10">
    <property type="entry name" value="Zinc finger, CCHC-type"/>
    <property type="match status" value="1"/>
</dbReference>
<organism evidence="4 5">
    <name type="scientific">Tanacetum coccineum</name>
    <dbReference type="NCBI Taxonomy" id="301880"/>
    <lineage>
        <taxon>Eukaryota</taxon>
        <taxon>Viridiplantae</taxon>
        <taxon>Streptophyta</taxon>
        <taxon>Embryophyta</taxon>
        <taxon>Tracheophyta</taxon>
        <taxon>Spermatophyta</taxon>
        <taxon>Magnoliopsida</taxon>
        <taxon>eudicotyledons</taxon>
        <taxon>Gunneridae</taxon>
        <taxon>Pentapetalae</taxon>
        <taxon>asterids</taxon>
        <taxon>campanulids</taxon>
        <taxon>Asterales</taxon>
        <taxon>Asteraceae</taxon>
        <taxon>Asteroideae</taxon>
        <taxon>Anthemideae</taxon>
        <taxon>Anthemidinae</taxon>
        <taxon>Tanacetum</taxon>
    </lineage>
</organism>
<evidence type="ECO:0000256" key="2">
    <source>
        <dbReference type="SAM" id="MobiDB-lite"/>
    </source>
</evidence>
<keyword evidence="1" id="KW-0479">Metal-binding</keyword>
<dbReference type="PANTHER" id="PTHR24559">
    <property type="entry name" value="TRANSPOSON TY3-I GAG-POL POLYPROTEIN"/>
    <property type="match status" value="1"/>
</dbReference>
<evidence type="ECO:0000259" key="3">
    <source>
        <dbReference type="PROSITE" id="PS50158"/>
    </source>
</evidence>
<dbReference type="Pfam" id="PF00098">
    <property type="entry name" value="zf-CCHC"/>
    <property type="match status" value="1"/>
</dbReference>
<feature type="compositionally biased region" description="Basic and acidic residues" evidence="2">
    <location>
        <begin position="218"/>
        <end position="229"/>
    </location>
</feature>
<accession>A0ABQ5CFH9</accession>
<dbReference type="SUPFAM" id="SSF56672">
    <property type="entry name" value="DNA/RNA polymerases"/>
    <property type="match status" value="1"/>
</dbReference>
<dbReference type="InterPro" id="IPR036875">
    <property type="entry name" value="Znf_CCHC_sf"/>
</dbReference>
<proteinExistence type="predicted"/>
<comment type="caution">
    <text evidence="4">The sequence shown here is derived from an EMBL/GenBank/DDBJ whole genome shotgun (WGS) entry which is preliminary data.</text>
</comment>
<reference evidence="4" key="2">
    <citation type="submission" date="2022-01" db="EMBL/GenBank/DDBJ databases">
        <authorList>
            <person name="Yamashiro T."/>
            <person name="Shiraishi A."/>
            <person name="Satake H."/>
            <person name="Nakayama K."/>
        </authorList>
    </citation>
    <scope>NUCLEOTIDE SEQUENCE</scope>
</reference>
<dbReference type="SUPFAM" id="SSF57756">
    <property type="entry name" value="Retrovirus zinc finger-like domains"/>
    <property type="match status" value="1"/>
</dbReference>
<dbReference type="EMBL" id="BQNB010014202">
    <property type="protein sequence ID" value="GJT25282.1"/>
    <property type="molecule type" value="Genomic_DNA"/>
</dbReference>
<keyword evidence="4" id="KW-0695">RNA-directed DNA polymerase</keyword>
<keyword evidence="1" id="KW-0863">Zinc-finger</keyword>
<keyword evidence="4" id="KW-0548">Nucleotidyltransferase</keyword>
<dbReference type="PANTHER" id="PTHR24559:SF427">
    <property type="entry name" value="RNA-DIRECTED DNA POLYMERASE"/>
    <property type="match status" value="1"/>
</dbReference>
<dbReference type="InterPro" id="IPR001878">
    <property type="entry name" value="Znf_CCHC"/>
</dbReference>
<dbReference type="InterPro" id="IPR043128">
    <property type="entry name" value="Rev_trsase/Diguanyl_cyclase"/>
</dbReference>
<sequence>MEPPESVQAMIDQLSSETPLMEMEATCQPLNFKGNEGVVSLTRWIEKMESVFNTSGCAIENQVKFAIYTLLGLLTGGMVQINSPMVLTHYQRLGKCTEENDQTSNNRRAIELANDFIDPEHSAPSVKSTDTKERLMISPETTMVTKNTLQEQKCRQVGHFARDYRGSGNTNVANTQKGNGANPKGNGCFECEALGHFKKDCPKLKNKNEGSVNAQGYAEKKGNASRDPDSNVVTENSQYDGRDQLMGKSSRDKKEHEEHLKAILELLKKEKLYAKFSKCDFWIPNVHQFCFTLRGSEDFVVYCDASHKGLGVVLMQREKAAPYEALYGRKCRSPVCWAEVGEAQLTGPELIQETTEKSSLNKQRFKLLMNRQKEVNADLKRKPMEFSKCLGIELCSRSSPVKGLYDS</sequence>
<dbReference type="Gene3D" id="3.30.70.270">
    <property type="match status" value="1"/>
</dbReference>
<gene>
    <name evidence="4" type="ORF">Tco_0895219</name>
</gene>
<feature type="domain" description="CCHC-type" evidence="3">
    <location>
        <begin position="188"/>
        <end position="203"/>
    </location>
</feature>
<keyword evidence="4" id="KW-0808">Transferase</keyword>
<evidence type="ECO:0000256" key="1">
    <source>
        <dbReference type="PROSITE-ProRule" id="PRU00047"/>
    </source>
</evidence>
<dbReference type="SMART" id="SM00343">
    <property type="entry name" value="ZnF_C2HC"/>
    <property type="match status" value="1"/>
</dbReference>
<dbReference type="GO" id="GO:0003964">
    <property type="term" value="F:RNA-directed DNA polymerase activity"/>
    <property type="evidence" value="ECO:0007669"/>
    <property type="project" value="UniProtKB-KW"/>
</dbReference>
<keyword evidence="5" id="KW-1185">Reference proteome</keyword>
<feature type="region of interest" description="Disordered" evidence="2">
    <location>
        <begin position="216"/>
        <end position="254"/>
    </location>
</feature>
<reference evidence="4" key="1">
    <citation type="journal article" date="2022" name="Int. J. Mol. Sci.">
        <title>Draft Genome of Tanacetum Coccineum: Genomic Comparison of Closely Related Tanacetum-Family Plants.</title>
        <authorList>
            <person name="Yamashiro T."/>
            <person name="Shiraishi A."/>
            <person name="Nakayama K."/>
            <person name="Satake H."/>
        </authorList>
    </citation>
    <scope>NUCLEOTIDE SEQUENCE</scope>
</reference>
<evidence type="ECO:0000313" key="5">
    <source>
        <dbReference type="Proteomes" id="UP001151760"/>
    </source>
</evidence>
<feature type="compositionally biased region" description="Basic and acidic residues" evidence="2">
    <location>
        <begin position="240"/>
        <end position="254"/>
    </location>
</feature>
<dbReference type="InterPro" id="IPR043502">
    <property type="entry name" value="DNA/RNA_pol_sf"/>
</dbReference>
<dbReference type="Proteomes" id="UP001151760">
    <property type="component" value="Unassembled WGS sequence"/>
</dbReference>